<dbReference type="GO" id="GO:0009506">
    <property type="term" value="C:plasmodesma"/>
    <property type="evidence" value="ECO:0007669"/>
    <property type="project" value="UniProtKB-ARBA"/>
</dbReference>
<reference evidence="15 16" key="1">
    <citation type="submission" date="2016-09" db="EMBL/GenBank/DDBJ databases">
        <title>The draft genome of Dichanthelium oligosanthes: A C3 panicoid grass species.</title>
        <authorList>
            <person name="Studer A.J."/>
            <person name="Schnable J.C."/>
            <person name="Brutnell T.P."/>
        </authorList>
    </citation>
    <scope>NUCLEOTIDE SEQUENCE [LARGE SCALE GENOMIC DNA]</scope>
    <source>
        <strain evidence="16">cv. Kellogg 1175</strain>
        <tissue evidence="15">Leaf</tissue>
    </source>
</reference>
<feature type="binding site" evidence="11">
    <location>
        <position position="801"/>
    </location>
    <ligand>
        <name>oxalate</name>
        <dbReference type="ChEBI" id="CHEBI:30623"/>
    </ligand>
</feature>
<dbReference type="PRINTS" id="PR00325">
    <property type="entry name" value="GERMIN"/>
</dbReference>
<dbReference type="AlphaFoldDB" id="A0A1E5UUF6"/>
<comment type="subunit">
    <text evidence="4">Oligomer (believed to be a pentamer but probably hexamer).</text>
</comment>
<comment type="function">
    <text evidence="1">May play a role in plant defense. Probably has no oxalate oxidase activity even if the active site is conserved.</text>
</comment>
<feature type="domain" description="Cupin type-1" evidence="14">
    <location>
        <begin position="748"/>
        <end position="900"/>
    </location>
</feature>
<name>A0A1E5UUF6_9POAL</name>
<dbReference type="InterPro" id="IPR001929">
    <property type="entry name" value="Germin"/>
</dbReference>
<feature type="binding site" evidence="12">
    <location>
        <position position="801"/>
    </location>
    <ligand>
        <name>Mn(2+)</name>
        <dbReference type="ChEBI" id="CHEBI:29035"/>
    </ligand>
</feature>
<dbReference type="STRING" id="888268.A0A1E5UUF6"/>
<dbReference type="FunFam" id="2.60.120.10:FF:000025">
    <property type="entry name" value="germin-like protein subfamily 2 member 1"/>
    <property type="match status" value="1"/>
</dbReference>
<dbReference type="InterPro" id="IPR019780">
    <property type="entry name" value="Germin_Mn-BS"/>
</dbReference>
<feature type="binding site" evidence="12">
    <location>
        <position position="799"/>
    </location>
    <ligand>
        <name>Mn(2+)</name>
        <dbReference type="ChEBI" id="CHEBI:29035"/>
    </ligand>
</feature>
<proteinExistence type="inferred from homology"/>
<dbReference type="OrthoDB" id="202825at2759"/>
<keyword evidence="8" id="KW-0732">Signal</keyword>
<feature type="disulfide bond" evidence="13">
    <location>
        <begin position="718"/>
        <end position="735"/>
    </location>
</feature>
<organism evidence="15 16">
    <name type="scientific">Dichanthelium oligosanthes</name>
    <dbReference type="NCBI Taxonomy" id="888268"/>
    <lineage>
        <taxon>Eukaryota</taxon>
        <taxon>Viridiplantae</taxon>
        <taxon>Streptophyta</taxon>
        <taxon>Embryophyta</taxon>
        <taxon>Tracheophyta</taxon>
        <taxon>Spermatophyta</taxon>
        <taxon>Magnoliopsida</taxon>
        <taxon>Liliopsida</taxon>
        <taxon>Poales</taxon>
        <taxon>Poaceae</taxon>
        <taxon>PACMAD clade</taxon>
        <taxon>Panicoideae</taxon>
        <taxon>Panicodae</taxon>
        <taxon>Paniceae</taxon>
        <taxon>Dichantheliinae</taxon>
        <taxon>Dichanthelium</taxon>
    </lineage>
</organism>
<dbReference type="GO" id="GO:0048046">
    <property type="term" value="C:apoplast"/>
    <property type="evidence" value="ECO:0007669"/>
    <property type="project" value="UniProtKB-SubCell"/>
</dbReference>
<dbReference type="PROSITE" id="PS51221">
    <property type="entry name" value="TTL"/>
    <property type="match status" value="1"/>
</dbReference>
<dbReference type="InterPro" id="IPR004344">
    <property type="entry name" value="TTL/TTLL_fam"/>
</dbReference>
<dbReference type="SMART" id="SM00835">
    <property type="entry name" value="Cupin_1"/>
    <property type="match status" value="1"/>
</dbReference>
<dbReference type="EMBL" id="LWDX02063066">
    <property type="protein sequence ID" value="OEL16435.1"/>
    <property type="molecule type" value="Genomic_DNA"/>
</dbReference>
<evidence type="ECO:0000259" key="14">
    <source>
        <dbReference type="SMART" id="SM00835"/>
    </source>
</evidence>
<evidence type="ECO:0000256" key="6">
    <source>
        <dbReference type="ARBA" id="ARBA00022525"/>
    </source>
</evidence>
<evidence type="ECO:0000256" key="10">
    <source>
        <dbReference type="ARBA" id="ARBA00023211"/>
    </source>
</evidence>
<dbReference type="Pfam" id="PF25556">
    <property type="entry name" value="SET_TTL"/>
    <property type="match status" value="2"/>
</dbReference>
<dbReference type="Gene3D" id="3.80.10.10">
    <property type="entry name" value="Ribonuclease Inhibitor"/>
    <property type="match status" value="1"/>
</dbReference>
<dbReference type="InterPro" id="IPR006045">
    <property type="entry name" value="Cupin_1"/>
</dbReference>
<gene>
    <name evidence="15" type="ORF">BAE44_0022546</name>
</gene>
<evidence type="ECO:0000256" key="2">
    <source>
        <dbReference type="ARBA" id="ARBA00004271"/>
    </source>
</evidence>
<keyword evidence="9 13" id="KW-1015">Disulfide bond</keyword>
<dbReference type="Pfam" id="PF03133">
    <property type="entry name" value="TTL"/>
    <property type="match status" value="1"/>
</dbReference>
<dbReference type="Pfam" id="PF00190">
    <property type="entry name" value="Cupin_1"/>
    <property type="match status" value="1"/>
</dbReference>
<dbReference type="InterPro" id="IPR027749">
    <property type="entry name" value="TTLL12"/>
</dbReference>
<keyword evidence="16" id="KW-1185">Reference proteome</keyword>
<evidence type="ECO:0000256" key="5">
    <source>
        <dbReference type="ARBA" id="ARBA00022523"/>
    </source>
</evidence>
<dbReference type="Gene3D" id="2.60.120.10">
    <property type="entry name" value="Jelly Rolls"/>
    <property type="match status" value="1"/>
</dbReference>
<sequence length="908" mass="101165">MSPAASASDGRIRSYEDFARVHAYLLAASGIPPPLHERLYRKLADEVFDGGEVFAVEPCEGGRQRRLVLTAEDPLGKESDVFLVDHAWSFRLPDALKQLREVPGLAERMAGLMCVDLDRRIETEESYEPDGESSGSLEHVLQIVEKERATIQQRGSDSAAWLELEELGIDDDMLVALDLSSKFPVCIDKAVLDGLPGLEIYNSHFTSKAGEWALSFCADIVGADNPCFSVEGTLLESIVTIDLSDRCIHKLPEAFSPSKLPSLSKLNIRGNPLDQISGDDLLKLFSGFTQLQELEVDIPGPLGNSAISIVEALPNLSLLNGVNSSSIIESEKHIVDSALQPRLPEWSPEESLAERVIGAMWLYLMTYRLADEEKIDETPVWYVMDELGSAMRHSDNANFRISPFLFMPEGKLATAISYTILWPTHDVHTGEECTRDFLFGIATDPKEADIIWVSMQVDSEVKNAIGLTDQQYTNQFPFEACLVMKHHLAETIHKAWGSPEWLQPTYNLETHLSPLIGDYCTRKRDGMDNLWIMKPWNMARTIDTTVTGDLSAIIRLMETGPKICQKYIERPALFQGRKFDLRYIVLVRSIRPLEIFLSDVFWVRLANNQYTLEKTSFFEYETHFTVMNYIGRMNHMNTPEFVKEFEKEHQVTLITETEQRHASLLYSRRNSEQSNRRVAMRSSSADRAASSITHRILLSLFLFAVRSESDPDLLLDYCVADTAAAASFHLNGLPCIDPAAARTEHFATSVLSRSTNPSATPFGFNVTLTNPATSLPGANAQGLAMARIDLDPGGMAPPHSHPRASEVALVLSGSVVVGFADTSYRLYTQLLRAGEAFVFPRAMVHFLYNMDVAAPAVVLSGLNSQSPGAQLVPLSAFRTEPRMPDEVLKKAFKIHGQDVHRIQRNLGG</sequence>
<dbReference type="Proteomes" id="UP000095767">
    <property type="component" value="Unassembled WGS sequence"/>
</dbReference>
<dbReference type="GO" id="GO:0010497">
    <property type="term" value="P:plasmodesmata-mediated intercellular transport"/>
    <property type="evidence" value="ECO:0007669"/>
    <property type="project" value="UniProtKB-ARBA"/>
</dbReference>
<dbReference type="PROSITE" id="PS00725">
    <property type="entry name" value="GERMIN"/>
    <property type="match status" value="1"/>
</dbReference>
<keyword evidence="6" id="KW-0964">Secreted</keyword>
<dbReference type="SUPFAM" id="SSF51182">
    <property type="entry name" value="RmlC-like cupins"/>
    <property type="match status" value="1"/>
</dbReference>
<evidence type="ECO:0000256" key="4">
    <source>
        <dbReference type="ARBA" id="ARBA00011268"/>
    </source>
</evidence>
<dbReference type="CDD" id="cd02241">
    <property type="entry name" value="cupin_OxOx"/>
    <property type="match status" value="1"/>
</dbReference>
<dbReference type="Gene3D" id="3.30.470.20">
    <property type="entry name" value="ATP-grasp fold, B domain"/>
    <property type="match status" value="1"/>
</dbReference>
<protein>
    <submittedName>
        <fullName evidence="15">Germin-like protein 3-1</fullName>
    </submittedName>
</protein>
<dbReference type="GO" id="GO:0005737">
    <property type="term" value="C:cytoplasm"/>
    <property type="evidence" value="ECO:0007669"/>
    <property type="project" value="TreeGrafter"/>
</dbReference>
<comment type="similarity">
    <text evidence="3">Belongs to the germin family.</text>
</comment>
<evidence type="ECO:0000313" key="16">
    <source>
        <dbReference type="Proteomes" id="UP000095767"/>
    </source>
</evidence>
<dbReference type="PANTHER" id="PTHR46088:SF1">
    <property type="entry name" value="TUBULIN--TYROSINE LIGASE-LIKE PROTEIN 12"/>
    <property type="match status" value="1"/>
</dbReference>
<comment type="caution">
    <text evidence="15">The sequence shown here is derived from an EMBL/GenBank/DDBJ whole genome shotgun (WGS) entry which is preliminary data.</text>
</comment>
<feature type="binding site" evidence="11">
    <location>
        <position position="806"/>
    </location>
    <ligand>
        <name>oxalate</name>
        <dbReference type="ChEBI" id="CHEBI:30623"/>
    </ligand>
</feature>
<keyword evidence="10 11" id="KW-0464">Manganese</keyword>
<dbReference type="SUPFAM" id="SSF52047">
    <property type="entry name" value="RNI-like"/>
    <property type="match status" value="1"/>
</dbReference>
<evidence type="ECO:0000256" key="7">
    <source>
        <dbReference type="ARBA" id="ARBA00022723"/>
    </source>
</evidence>
<evidence type="ECO:0000256" key="8">
    <source>
        <dbReference type="ARBA" id="ARBA00022729"/>
    </source>
</evidence>
<accession>A0A1E5UUF6</accession>
<evidence type="ECO:0000256" key="12">
    <source>
        <dbReference type="PIRSR" id="PIRSR601929-2"/>
    </source>
</evidence>
<dbReference type="InterPro" id="IPR057954">
    <property type="entry name" value="SET_TTL12"/>
</dbReference>
<evidence type="ECO:0000256" key="1">
    <source>
        <dbReference type="ARBA" id="ARBA00003629"/>
    </source>
</evidence>
<feature type="binding site" evidence="12">
    <location>
        <position position="845"/>
    </location>
    <ligand>
        <name>Mn(2+)</name>
        <dbReference type="ChEBI" id="CHEBI:29035"/>
    </ligand>
</feature>
<dbReference type="InterPro" id="IPR001611">
    <property type="entry name" value="Leu-rich_rpt"/>
</dbReference>
<comment type="subcellular location">
    <subcellularLocation>
        <location evidence="2">Secreted</location>
        <location evidence="2">Extracellular space</location>
        <location evidence="2">Apoplast</location>
    </subcellularLocation>
</comment>
<evidence type="ECO:0000256" key="11">
    <source>
        <dbReference type="PIRSR" id="PIRSR601929-1"/>
    </source>
</evidence>
<evidence type="ECO:0000256" key="13">
    <source>
        <dbReference type="PIRSR" id="PIRSR601929-3"/>
    </source>
</evidence>
<dbReference type="InterPro" id="IPR011051">
    <property type="entry name" value="RmlC_Cupin_sf"/>
</dbReference>
<dbReference type="GO" id="GO:2000280">
    <property type="term" value="P:regulation of root development"/>
    <property type="evidence" value="ECO:0007669"/>
    <property type="project" value="UniProtKB-ARBA"/>
</dbReference>
<dbReference type="InterPro" id="IPR014710">
    <property type="entry name" value="RmlC-like_jellyroll"/>
</dbReference>
<dbReference type="PROSITE" id="PS51450">
    <property type="entry name" value="LRR"/>
    <property type="match status" value="1"/>
</dbReference>
<keyword evidence="5" id="KW-0052">Apoplast</keyword>
<dbReference type="InterPro" id="IPR032675">
    <property type="entry name" value="LRR_dom_sf"/>
</dbReference>
<evidence type="ECO:0000256" key="9">
    <source>
        <dbReference type="ARBA" id="ARBA00023157"/>
    </source>
</evidence>
<keyword evidence="7 11" id="KW-0479">Metal-binding</keyword>
<evidence type="ECO:0000313" key="15">
    <source>
        <dbReference type="EMBL" id="OEL16435.1"/>
    </source>
</evidence>
<dbReference type="GO" id="GO:0030145">
    <property type="term" value="F:manganese ion binding"/>
    <property type="evidence" value="ECO:0007669"/>
    <property type="project" value="InterPro"/>
</dbReference>
<feature type="binding site" evidence="12">
    <location>
        <position position="806"/>
    </location>
    <ligand>
        <name>Mn(2+)</name>
        <dbReference type="ChEBI" id="CHEBI:29035"/>
    </ligand>
</feature>
<evidence type="ECO:0000256" key="3">
    <source>
        <dbReference type="ARBA" id="ARBA00007456"/>
    </source>
</evidence>
<dbReference type="PANTHER" id="PTHR46088">
    <property type="entry name" value="TUBULIN--TYROSINE LIGASE-LIKE PROTEIN 12"/>
    <property type="match status" value="1"/>
</dbReference>